<dbReference type="InterPro" id="IPR014039">
    <property type="entry name" value="Transl_elong_EFTs/EF1B_dimer"/>
</dbReference>
<organism evidence="6 7">
    <name type="scientific">Marivirga lumbricoides</name>
    <dbReference type="NCBI Taxonomy" id="1046115"/>
    <lineage>
        <taxon>Bacteria</taxon>
        <taxon>Pseudomonadati</taxon>
        <taxon>Bacteroidota</taxon>
        <taxon>Cytophagia</taxon>
        <taxon>Cytophagales</taxon>
        <taxon>Marivirgaceae</taxon>
        <taxon>Marivirga</taxon>
    </lineage>
</organism>
<reference evidence="6 7" key="1">
    <citation type="submission" date="2018-03" db="EMBL/GenBank/DDBJ databases">
        <title>Cross-interface Injection: A General Nanoliter Liquid Handling Method Applied to Single Cells Genome Amplification Automated Nanoliter Liquid Handling Applied to Single Cell Multiple Displacement Amplification.</title>
        <authorList>
            <person name="Yun J."/>
            <person name="Xu P."/>
            <person name="Xu J."/>
            <person name="Dai X."/>
            <person name="Wang Y."/>
            <person name="Zheng X."/>
            <person name="Cao C."/>
            <person name="Yi Q."/>
            <person name="Zhu Y."/>
            <person name="Wang L."/>
            <person name="Dong Z."/>
            <person name="Huang Y."/>
            <person name="Huang L."/>
            <person name="Du W."/>
        </authorList>
    </citation>
    <scope>NUCLEOTIDE SEQUENCE [LARGE SCALE GENOMIC DNA]</scope>
    <source>
        <strain evidence="6 7">Z-D1-2</strain>
    </source>
</reference>
<evidence type="ECO:0000256" key="2">
    <source>
        <dbReference type="ARBA" id="ARBA00016956"/>
    </source>
</evidence>
<keyword evidence="3 6" id="KW-0251">Elongation factor</keyword>
<sequence>KIGEKLEISDYEHITGEKVVSYVHAGSKLGVLVALKNTGGVDVSEAGRDIAMQIAAMNPVAVDKEGVDSSVIEKEIEIGKETARQEGKPEEMLEKIAQGKLNKFFKENTLLSQAFVKDNKLSIAQYLDSVNKGMTVATFKRVAIG</sequence>
<dbReference type="FunFam" id="1.10.286.20:FF:000001">
    <property type="entry name" value="Elongation factor Ts"/>
    <property type="match status" value="1"/>
</dbReference>
<accession>A0A2T4DIP0</accession>
<dbReference type="GO" id="GO:0003746">
    <property type="term" value="F:translation elongation factor activity"/>
    <property type="evidence" value="ECO:0007669"/>
    <property type="project" value="UniProtKB-KW"/>
</dbReference>
<evidence type="ECO:0000256" key="4">
    <source>
        <dbReference type="ARBA" id="ARBA00022917"/>
    </source>
</evidence>
<dbReference type="AlphaFoldDB" id="A0A2T4DIP0"/>
<dbReference type="Gene3D" id="3.30.479.20">
    <property type="entry name" value="Elongation factor Ts, dimerisation domain"/>
    <property type="match status" value="1"/>
</dbReference>
<evidence type="ECO:0000256" key="3">
    <source>
        <dbReference type="ARBA" id="ARBA00022768"/>
    </source>
</evidence>
<dbReference type="PANTHER" id="PTHR11741">
    <property type="entry name" value="ELONGATION FACTOR TS"/>
    <property type="match status" value="1"/>
</dbReference>
<name>A0A2T4DIP0_9BACT</name>
<dbReference type="Pfam" id="PF00889">
    <property type="entry name" value="EF_TS"/>
    <property type="match status" value="1"/>
</dbReference>
<dbReference type="InterPro" id="IPR036402">
    <property type="entry name" value="EF-Ts_dimer_sf"/>
</dbReference>
<dbReference type="InterPro" id="IPR001816">
    <property type="entry name" value="Transl_elong_EFTs/EF1B"/>
</dbReference>
<dbReference type="Proteomes" id="UP000240608">
    <property type="component" value="Unassembled WGS sequence"/>
</dbReference>
<dbReference type="SUPFAM" id="SSF54713">
    <property type="entry name" value="Elongation factor Ts (EF-Ts), dimerisation domain"/>
    <property type="match status" value="1"/>
</dbReference>
<comment type="caution">
    <text evidence="6">The sequence shown here is derived from an EMBL/GenBank/DDBJ whole genome shotgun (WGS) entry which is preliminary data.</text>
</comment>
<gene>
    <name evidence="6" type="primary">tsf</name>
    <name evidence="6" type="ORF">C9994_12810</name>
</gene>
<dbReference type="EMBL" id="PYVU01000156">
    <property type="protein sequence ID" value="PTB93701.1"/>
    <property type="molecule type" value="Genomic_DNA"/>
</dbReference>
<keyword evidence="4" id="KW-0648">Protein biosynthesis</keyword>
<dbReference type="HAMAP" id="MF_00050">
    <property type="entry name" value="EF_Ts"/>
    <property type="match status" value="1"/>
</dbReference>
<dbReference type="Gene3D" id="1.10.286.20">
    <property type="match status" value="1"/>
</dbReference>
<proteinExistence type="inferred from homology"/>
<protein>
    <recommendedName>
        <fullName evidence="2">Elongation factor Ts</fullName>
    </recommendedName>
</protein>
<comment type="similarity">
    <text evidence="1">Belongs to the EF-Ts family.</text>
</comment>
<feature type="non-terminal residue" evidence="6">
    <location>
        <position position="1"/>
    </location>
</feature>
<evidence type="ECO:0000313" key="6">
    <source>
        <dbReference type="EMBL" id="PTB93701.1"/>
    </source>
</evidence>
<evidence type="ECO:0000259" key="5">
    <source>
        <dbReference type="Pfam" id="PF00889"/>
    </source>
</evidence>
<evidence type="ECO:0000313" key="7">
    <source>
        <dbReference type="Proteomes" id="UP000240608"/>
    </source>
</evidence>
<feature type="domain" description="Translation elongation factor EFTs/EF1B dimerisation" evidence="5">
    <location>
        <begin position="1"/>
        <end position="145"/>
    </location>
</feature>
<dbReference type="PANTHER" id="PTHR11741:SF0">
    <property type="entry name" value="ELONGATION FACTOR TS, MITOCHONDRIAL"/>
    <property type="match status" value="1"/>
</dbReference>
<dbReference type="NCBIfam" id="TIGR00116">
    <property type="entry name" value="tsf"/>
    <property type="match status" value="1"/>
</dbReference>
<evidence type="ECO:0000256" key="1">
    <source>
        <dbReference type="ARBA" id="ARBA00005532"/>
    </source>
</evidence>